<accession>A0A0Q3P384</accession>
<dbReference type="EMBL" id="LMAW01002978">
    <property type="protein sequence ID" value="KQK75011.1"/>
    <property type="molecule type" value="Genomic_DNA"/>
</dbReference>
<organism evidence="1 2">
    <name type="scientific">Amazona aestiva</name>
    <name type="common">Blue-fronted Amazon parrot</name>
    <dbReference type="NCBI Taxonomy" id="12930"/>
    <lineage>
        <taxon>Eukaryota</taxon>
        <taxon>Metazoa</taxon>
        <taxon>Chordata</taxon>
        <taxon>Craniata</taxon>
        <taxon>Vertebrata</taxon>
        <taxon>Euteleostomi</taxon>
        <taxon>Archelosauria</taxon>
        <taxon>Archosauria</taxon>
        <taxon>Dinosauria</taxon>
        <taxon>Saurischia</taxon>
        <taxon>Theropoda</taxon>
        <taxon>Coelurosauria</taxon>
        <taxon>Aves</taxon>
        <taxon>Neognathae</taxon>
        <taxon>Neoaves</taxon>
        <taxon>Telluraves</taxon>
        <taxon>Australaves</taxon>
        <taxon>Psittaciformes</taxon>
        <taxon>Psittacidae</taxon>
        <taxon>Amazona</taxon>
    </lineage>
</organism>
<evidence type="ECO:0000313" key="2">
    <source>
        <dbReference type="Proteomes" id="UP000051836"/>
    </source>
</evidence>
<proteinExistence type="predicted"/>
<name>A0A0Q3P384_AMAAE</name>
<comment type="caution">
    <text evidence="1">The sequence shown here is derived from an EMBL/GenBank/DDBJ whole genome shotgun (WGS) entry which is preliminary data.</text>
</comment>
<gene>
    <name evidence="1" type="ORF">AAES_152476</name>
</gene>
<dbReference type="Proteomes" id="UP000051836">
    <property type="component" value="Unassembled WGS sequence"/>
</dbReference>
<evidence type="ECO:0000313" key="1">
    <source>
        <dbReference type="EMBL" id="KQK75011.1"/>
    </source>
</evidence>
<dbReference type="AlphaFoldDB" id="A0A0Q3P384"/>
<reference evidence="1 2" key="1">
    <citation type="submission" date="2015-10" db="EMBL/GenBank/DDBJ databases">
        <authorList>
            <person name="Gilbert D.G."/>
        </authorList>
    </citation>
    <scope>NUCLEOTIDE SEQUENCE [LARGE SCALE GENOMIC DNA]</scope>
    <source>
        <strain evidence="1">FVVF132</strain>
    </source>
</reference>
<protein>
    <submittedName>
        <fullName evidence="1">Uncharacterized protein</fullName>
    </submittedName>
</protein>
<sequence>MEARIAYGSAGRSILDQECVPRGQQLLEWQDKVSRSVENYSRKTLERISRPGIQSGSVNISEKRDIIVKSYLRSRRLIDPHNNFVSLVQNPETR</sequence>
<keyword evidence="2" id="KW-1185">Reference proteome</keyword>